<dbReference type="EMBL" id="CP025746">
    <property type="protein sequence ID" value="QAA31773.1"/>
    <property type="molecule type" value="Genomic_DNA"/>
</dbReference>
<keyword evidence="1" id="KW-1133">Transmembrane helix</keyword>
<reference evidence="2 3" key="1">
    <citation type="submission" date="2018-01" db="EMBL/GenBank/DDBJ databases">
        <title>Genome Sequencing and Assembly of Anaerobacter polyendosporus strain CT4.</title>
        <authorList>
            <person name="Tachaapaikoon C."/>
            <person name="Sutheeworapong S."/>
            <person name="Jenjaroenpun P."/>
            <person name="Wongsurawat T."/>
            <person name="Nookeaw I."/>
            <person name="Cheawchanlertfa P."/>
            <person name="Kosugi A."/>
            <person name="Cheevadhanarak S."/>
            <person name="Ratanakhanokchai K."/>
        </authorList>
    </citation>
    <scope>NUCLEOTIDE SEQUENCE [LARGE SCALE GENOMIC DNA]</scope>
    <source>
        <strain evidence="2 3">CT4</strain>
    </source>
</reference>
<keyword evidence="3" id="KW-1185">Reference proteome</keyword>
<evidence type="ECO:0000256" key="1">
    <source>
        <dbReference type="SAM" id="Phobius"/>
    </source>
</evidence>
<dbReference type="OrthoDB" id="1898887at2"/>
<feature type="transmembrane region" description="Helical" evidence="1">
    <location>
        <begin position="218"/>
        <end position="235"/>
    </location>
</feature>
<dbReference type="Proteomes" id="UP000286268">
    <property type="component" value="Chromosome"/>
</dbReference>
<proteinExistence type="predicted"/>
<feature type="transmembrane region" description="Helical" evidence="1">
    <location>
        <begin position="107"/>
        <end position="129"/>
    </location>
</feature>
<dbReference type="RefSeq" id="WP_128212569.1">
    <property type="nucleotide sequence ID" value="NZ_CP025746.1"/>
</dbReference>
<accession>A0A3R5QXH7</accession>
<feature type="transmembrane region" description="Helical" evidence="1">
    <location>
        <begin position="59"/>
        <end position="81"/>
    </location>
</feature>
<organism evidence="2 3">
    <name type="scientific">Clostridium manihotivorum</name>
    <dbReference type="NCBI Taxonomy" id="2320868"/>
    <lineage>
        <taxon>Bacteria</taxon>
        <taxon>Bacillati</taxon>
        <taxon>Bacillota</taxon>
        <taxon>Clostridia</taxon>
        <taxon>Eubacteriales</taxon>
        <taxon>Clostridiaceae</taxon>
        <taxon>Clostridium</taxon>
    </lineage>
</organism>
<evidence type="ECO:0000313" key="3">
    <source>
        <dbReference type="Proteomes" id="UP000286268"/>
    </source>
</evidence>
<dbReference type="AlphaFoldDB" id="A0A3R5QXH7"/>
<dbReference type="KEGG" id="cmah:C1I91_09010"/>
<feature type="transmembrane region" description="Helical" evidence="1">
    <location>
        <begin position="145"/>
        <end position="166"/>
    </location>
</feature>
<feature type="transmembrane region" description="Helical" evidence="1">
    <location>
        <begin position="12"/>
        <end position="32"/>
    </location>
</feature>
<keyword evidence="1" id="KW-0812">Transmembrane</keyword>
<keyword evidence="1" id="KW-0472">Membrane</keyword>
<evidence type="ECO:0000313" key="2">
    <source>
        <dbReference type="EMBL" id="QAA31773.1"/>
    </source>
</evidence>
<sequence length="252" mass="29479">MIRFYLKVINNIFIKNLLYIIFAVVVLFNILIRVMPYKFINISTMFQGVAVTKKVPNELYMYCDVYLLLLFVILIFFTLGVDFNNSMEDISLAIGGSRTNKFMIRKLISILLVYFFLYSVSFFNIYYLYKKILPSSYILTPILEVLFYSIVTNLFIISLSLFILFISRDIAVSTSLITVYYLIEEALWRCKVMGTSGILGHIYQYTDYKKGELLEVKVIYIILSIILLTLTFIMTQRKASYSIIKKGFQLKK</sequence>
<protein>
    <submittedName>
        <fullName evidence="2">Uncharacterized protein</fullName>
    </submittedName>
</protein>
<name>A0A3R5QXH7_9CLOT</name>
<gene>
    <name evidence="2" type="ORF">C1I91_09010</name>
</gene>